<dbReference type="PANTHER" id="PTHR43827">
    <property type="entry name" value="2,5-DIKETO-D-GLUCONIC ACID REDUCTASE"/>
    <property type="match status" value="1"/>
</dbReference>
<evidence type="ECO:0000313" key="7">
    <source>
        <dbReference type="Proteomes" id="UP001178507"/>
    </source>
</evidence>
<name>A0AA36NHH4_9DINO</name>
<evidence type="ECO:0000256" key="2">
    <source>
        <dbReference type="ARBA" id="ARBA00022857"/>
    </source>
</evidence>
<dbReference type="EMBL" id="CAUJNA010003451">
    <property type="protein sequence ID" value="CAJ1402413.1"/>
    <property type="molecule type" value="Genomic_DNA"/>
</dbReference>
<gene>
    <name evidence="6" type="ORF">EVOR1521_LOCUS25312</name>
</gene>
<organism evidence="6 7">
    <name type="scientific">Effrenium voratum</name>
    <dbReference type="NCBI Taxonomy" id="2562239"/>
    <lineage>
        <taxon>Eukaryota</taxon>
        <taxon>Sar</taxon>
        <taxon>Alveolata</taxon>
        <taxon>Dinophyceae</taxon>
        <taxon>Suessiales</taxon>
        <taxon>Symbiodiniaceae</taxon>
        <taxon>Effrenium</taxon>
    </lineage>
</organism>
<dbReference type="InterPro" id="IPR036812">
    <property type="entry name" value="NAD(P)_OxRdtase_dom_sf"/>
</dbReference>
<dbReference type="InterPro" id="IPR037140">
    <property type="entry name" value="VHL_beta_dom_sf"/>
</dbReference>
<evidence type="ECO:0000256" key="4">
    <source>
        <dbReference type="SAM" id="SignalP"/>
    </source>
</evidence>
<accession>A0AA36NHH4</accession>
<dbReference type="Gene3D" id="3.20.20.100">
    <property type="entry name" value="NADP-dependent oxidoreductase domain"/>
    <property type="match status" value="1"/>
</dbReference>
<dbReference type="PRINTS" id="PR00069">
    <property type="entry name" value="ALDKETRDTASE"/>
</dbReference>
<evidence type="ECO:0000256" key="3">
    <source>
        <dbReference type="ARBA" id="ARBA00023002"/>
    </source>
</evidence>
<dbReference type="PANTHER" id="PTHR43827:SF3">
    <property type="entry name" value="NADP-DEPENDENT OXIDOREDUCTASE DOMAIN-CONTAINING PROTEIN"/>
    <property type="match status" value="1"/>
</dbReference>
<dbReference type="Pfam" id="PF00248">
    <property type="entry name" value="Aldo_ket_red"/>
    <property type="match status" value="1"/>
</dbReference>
<keyword evidence="2" id="KW-0521">NADP</keyword>
<proteinExistence type="inferred from homology"/>
<keyword evidence="7" id="KW-1185">Reference proteome</keyword>
<dbReference type="Gene3D" id="2.60.40.780">
    <property type="entry name" value="von Hippel-Lindau disease tumour suppressor, beta domain"/>
    <property type="match status" value="1"/>
</dbReference>
<dbReference type="InterPro" id="IPR023210">
    <property type="entry name" value="NADP_OxRdtase_dom"/>
</dbReference>
<protein>
    <recommendedName>
        <fullName evidence="5">NADP-dependent oxidoreductase domain-containing protein</fullName>
    </recommendedName>
</protein>
<evidence type="ECO:0000256" key="1">
    <source>
        <dbReference type="ARBA" id="ARBA00007905"/>
    </source>
</evidence>
<keyword evidence="3" id="KW-0560">Oxidoreductase</keyword>
<evidence type="ECO:0000259" key="5">
    <source>
        <dbReference type="Pfam" id="PF00248"/>
    </source>
</evidence>
<dbReference type="SUPFAM" id="SSF51430">
    <property type="entry name" value="NAD(P)-linked oxidoreductase"/>
    <property type="match status" value="1"/>
</dbReference>
<reference evidence="6" key="1">
    <citation type="submission" date="2023-08" db="EMBL/GenBank/DDBJ databases">
        <authorList>
            <person name="Chen Y."/>
            <person name="Shah S."/>
            <person name="Dougan E. K."/>
            <person name="Thang M."/>
            <person name="Chan C."/>
        </authorList>
    </citation>
    <scope>NUCLEOTIDE SEQUENCE</scope>
</reference>
<feature type="chain" id="PRO_5041418554" description="NADP-dependent oxidoreductase domain-containing protein" evidence="4">
    <location>
        <begin position="20"/>
        <end position="452"/>
    </location>
</feature>
<dbReference type="InterPro" id="IPR020471">
    <property type="entry name" value="AKR"/>
</dbReference>
<dbReference type="CDD" id="cd19071">
    <property type="entry name" value="AKR_AKR1-5-like"/>
    <property type="match status" value="1"/>
</dbReference>
<keyword evidence="4" id="KW-0732">Signal</keyword>
<sequence>MAPALAPLRVFLYVSLAAAEHSVIYGTAWKKEATADLVKLALRQGFRALDTANMPKHYNESLVGEAVSEFLATGQLTRDQLWVQTKFTPDACADIPEELWPFDPAEPRPSARVRQSLRSSLRHLRVDRVEALLLHAPMPTRAESLEVWREMERIQEENLAGEIGVSNFNAQELRWLLSASDKAPAYVQNRCLHKDGWDAEVRQLCQRHGIRYQGFWLLTGNRHVTRDERLIEIARRHHRTPEQILLRFAVQGLGILALSGTRDAEHMAQDLEVSRADFSLSAEEISVLMELKPPEFAETDPVTGTIVNDLEEAVQIYWEPQSGPEVHNGDVPAQGQLVVQTFHGHRFLARTFEHAELVLRWTADRAAGRAQEVRVDRRVKAEFANVGASELRVFWKGAGAEVLQDTLPAEGKLQIDSFLGHEFVVRTADGRAVHEWQATAAHGAHRVEVGEL</sequence>
<comment type="similarity">
    <text evidence="1">Belongs to the aldo/keto reductase family.</text>
</comment>
<evidence type="ECO:0000313" key="6">
    <source>
        <dbReference type="EMBL" id="CAJ1402413.1"/>
    </source>
</evidence>
<feature type="signal peptide" evidence="4">
    <location>
        <begin position="1"/>
        <end position="19"/>
    </location>
</feature>
<dbReference type="GO" id="GO:0016616">
    <property type="term" value="F:oxidoreductase activity, acting on the CH-OH group of donors, NAD or NADP as acceptor"/>
    <property type="evidence" value="ECO:0007669"/>
    <property type="project" value="UniProtKB-ARBA"/>
</dbReference>
<comment type="caution">
    <text evidence="6">The sequence shown here is derived from an EMBL/GenBank/DDBJ whole genome shotgun (WGS) entry which is preliminary data.</text>
</comment>
<dbReference type="AlphaFoldDB" id="A0AA36NHH4"/>
<feature type="domain" description="NADP-dependent oxidoreductase" evidence="5">
    <location>
        <begin position="29"/>
        <end position="288"/>
    </location>
</feature>
<dbReference type="Proteomes" id="UP001178507">
    <property type="component" value="Unassembled WGS sequence"/>
</dbReference>